<comment type="caution">
    <text evidence="1">The sequence shown here is derived from an EMBL/GenBank/DDBJ whole genome shotgun (WGS) entry which is preliminary data.</text>
</comment>
<evidence type="ECO:0000313" key="1">
    <source>
        <dbReference type="EMBL" id="CAF0877177.1"/>
    </source>
</evidence>
<dbReference type="AlphaFoldDB" id="A0A813XZE6"/>
<keyword evidence="3" id="KW-1185">Reference proteome</keyword>
<protein>
    <submittedName>
        <fullName evidence="1">Uncharacterized protein</fullName>
    </submittedName>
</protein>
<reference evidence="1" key="1">
    <citation type="submission" date="2021-02" db="EMBL/GenBank/DDBJ databases">
        <authorList>
            <person name="Nowell W R."/>
        </authorList>
    </citation>
    <scope>NUCLEOTIDE SEQUENCE</scope>
</reference>
<dbReference type="Proteomes" id="UP000663829">
    <property type="component" value="Unassembled WGS sequence"/>
</dbReference>
<gene>
    <name evidence="1" type="ORF">GPM918_LOCUS7414</name>
    <name evidence="2" type="ORF">SRO942_LOCUS7414</name>
</gene>
<proteinExistence type="predicted"/>
<dbReference type="EMBL" id="CAJNOQ010001212">
    <property type="protein sequence ID" value="CAF0877177.1"/>
    <property type="molecule type" value="Genomic_DNA"/>
</dbReference>
<dbReference type="OrthoDB" id="774873at2759"/>
<dbReference type="Gene3D" id="3.30.40.10">
    <property type="entry name" value="Zinc/RING finger domain, C3HC4 (zinc finger)"/>
    <property type="match status" value="1"/>
</dbReference>
<accession>A0A813XZE6</accession>
<evidence type="ECO:0000313" key="3">
    <source>
        <dbReference type="Proteomes" id="UP000663829"/>
    </source>
</evidence>
<dbReference type="InterPro" id="IPR013083">
    <property type="entry name" value="Znf_RING/FYVE/PHD"/>
</dbReference>
<dbReference type="EMBL" id="CAJOBC010001212">
    <property type="protein sequence ID" value="CAF3663919.1"/>
    <property type="molecule type" value="Genomic_DNA"/>
</dbReference>
<dbReference type="Pfam" id="PF13920">
    <property type="entry name" value="zf-C3HC4_3"/>
    <property type="match status" value="1"/>
</dbReference>
<dbReference type="Proteomes" id="UP000681722">
    <property type="component" value="Unassembled WGS sequence"/>
</dbReference>
<evidence type="ECO:0000313" key="2">
    <source>
        <dbReference type="EMBL" id="CAF3663919.1"/>
    </source>
</evidence>
<name>A0A813XZE6_9BILA</name>
<organism evidence="1 3">
    <name type="scientific">Didymodactylos carnosus</name>
    <dbReference type="NCBI Taxonomy" id="1234261"/>
    <lineage>
        <taxon>Eukaryota</taxon>
        <taxon>Metazoa</taxon>
        <taxon>Spiralia</taxon>
        <taxon>Gnathifera</taxon>
        <taxon>Rotifera</taxon>
        <taxon>Eurotatoria</taxon>
        <taxon>Bdelloidea</taxon>
        <taxon>Philodinida</taxon>
        <taxon>Philodinidae</taxon>
        <taxon>Didymodactylos</taxon>
    </lineage>
</organism>
<sequence>MHVVNNLKIPTIGTYTLAPKCSECETNEANAILIPCGHLLYCTRCAPSIHVCTKRHEKESDKTVTNWAAVFNVFNN</sequence>